<dbReference type="InterPro" id="IPR036942">
    <property type="entry name" value="Beta-barrel_TonB_sf"/>
</dbReference>
<evidence type="ECO:0008006" key="7">
    <source>
        <dbReference type="Google" id="ProtNLM"/>
    </source>
</evidence>
<comment type="subcellular location">
    <subcellularLocation>
        <location evidence="1">Cell outer membrane</location>
    </subcellularLocation>
</comment>
<evidence type="ECO:0000313" key="5">
    <source>
        <dbReference type="EMBL" id="GHK51278.1"/>
    </source>
</evidence>
<protein>
    <recommendedName>
        <fullName evidence="7">TonB-dependent receptor</fullName>
    </recommendedName>
</protein>
<sequence>MKATGAVGDGSHAGDVDYTVSTNRFTTHGYRDHSGARKNLANARLGVRINDVSKLTLLLNSVDIKANDAGGLTADEWRDNPRQSPRGDQYNTRKNTRQTQAGLRYERQLSAQDDLSVMMYAGERETTQFQSIPRAPQLKPSHAGGVIDLTRHYRGLIPG</sequence>
<comment type="caution">
    <text evidence="5">The sequence shown here is derived from an EMBL/GenBank/DDBJ whole genome shotgun (WGS) entry which is preliminary data.</text>
</comment>
<dbReference type="GO" id="GO:0009279">
    <property type="term" value="C:cell outer membrane"/>
    <property type="evidence" value="ECO:0007669"/>
    <property type="project" value="UniProtKB-SubCell"/>
</dbReference>
<evidence type="ECO:0000256" key="4">
    <source>
        <dbReference type="SAM" id="MobiDB-lite"/>
    </source>
</evidence>
<dbReference type="Gene3D" id="2.40.170.20">
    <property type="entry name" value="TonB-dependent receptor, beta-barrel domain"/>
    <property type="match status" value="1"/>
</dbReference>
<keyword evidence="2" id="KW-0472">Membrane</keyword>
<dbReference type="Proteomes" id="UP000655094">
    <property type="component" value="Unassembled WGS sequence"/>
</dbReference>
<reference evidence="5" key="1">
    <citation type="submission" date="2020-10" db="EMBL/GenBank/DDBJ databases">
        <title>Genome Sequence of ESBL Producing Zambian Clinical Strains.</title>
        <authorList>
            <person name="Shawa M."/>
            <person name="Furuta Y."/>
            <person name="Simbotwe M."/>
            <person name="Mulenga E."/>
            <person name="Mubanga M."/>
            <person name="Mulenga G."/>
            <person name="Kaile C."/>
            <person name="Zorigt T."/>
            <person name="Hang'ombe B."/>
            <person name="Higashi H."/>
        </authorList>
    </citation>
    <scope>NUCLEOTIDE SEQUENCE</scope>
    <source>
        <strain evidence="5">Zam_UTH_09</strain>
    </source>
</reference>
<dbReference type="EMBL" id="BNFF01000001">
    <property type="protein sequence ID" value="GHK51278.1"/>
    <property type="molecule type" value="Genomic_DNA"/>
</dbReference>
<name>A0A919HPT8_KLEPN</name>
<proteinExistence type="predicted"/>
<dbReference type="SUPFAM" id="SSF56935">
    <property type="entry name" value="Porins"/>
    <property type="match status" value="1"/>
</dbReference>
<feature type="compositionally biased region" description="Polar residues" evidence="4">
    <location>
        <begin position="89"/>
        <end position="100"/>
    </location>
</feature>
<evidence type="ECO:0000313" key="6">
    <source>
        <dbReference type="Proteomes" id="UP000655094"/>
    </source>
</evidence>
<evidence type="ECO:0000256" key="1">
    <source>
        <dbReference type="ARBA" id="ARBA00004442"/>
    </source>
</evidence>
<gene>
    <name evidence="5" type="ORF">KPZU09_10140</name>
</gene>
<dbReference type="AlphaFoldDB" id="A0A919HPT8"/>
<evidence type="ECO:0000256" key="2">
    <source>
        <dbReference type="ARBA" id="ARBA00023136"/>
    </source>
</evidence>
<evidence type="ECO:0000256" key="3">
    <source>
        <dbReference type="ARBA" id="ARBA00023237"/>
    </source>
</evidence>
<keyword evidence="3" id="KW-0998">Cell outer membrane</keyword>
<accession>A0A919HPT8</accession>
<feature type="region of interest" description="Disordered" evidence="4">
    <location>
        <begin position="71"/>
        <end position="100"/>
    </location>
</feature>
<organism evidence="5 6">
    <name type="scientific">Klebsiella pneumoniae</name>
    <dbReference type="NCBI Taxonomy" id="573"/>
    <lineage>
        <taxon>Bacteria</taxon>
        <taxon>Pseudomonadati</taxon>
        <taxon>Pseudomonadota</taxon>
        <taxon>Gammaproteobacteria</taxon>
        <taxon>Enterobacterales</taxon>
        <taxon>Enterobacteriaceae</taxon>
        <taxon>Klebsiella/Raoultella group</taxon>
        <taxon>Klebsiella</taxon>
        <taxon>Klebsiella pneumoniae complex</taxon>
    </lineage>
</organism>